<protein>
    <submittedName>
        <fullName evidence="2">Uncharacterized protein</fullName>
    </submittedName>
</protein>
<feature type="region of interest" description="Disordered" evidence="1">
    <location>
        <begin position="284"/>
        <end position="312"/>
    </location>
</feature>
<proteinExistence type="predicted"/>
<dbReference type="EMBL" id="JAPFCC010000001">
    <property type="protein sequence ID" value="MCW7551930.1"/>
    <property type="molecule type" value="Genomic_DNA"/>
</dbReference>
<sequence length="475" mass="52136">MHTPKVLPVFAAFFVFILNAAYGGDLTGKVEDKEVVSLVPGDYGSIKVLSVYHPPSSEPTPPDTPSGTFPEQEQTVVENEESLDETDKKPSEDSSEDTSAQSAAESQEKKEPTEDPEPQSSTTTPETPEAVSSNAQPLLDFYGNLDHLSIRSVPGSPHLMSIHNDQNTSSNTVYLSVDDSREDQSGPGNENSAEPFFNRVENYVSGSDQSDKNKEAARTLITALTTPAFILPLQEMAQLGTVQWYNLCTNRVGTAIRRVLGQYINRFSGYTVITTEIRVPTPNQGYTYDRGSDSHTASESGDGIEVSYSSSQPKENYHKVKFTLALPGSYDAHTLGAVTPTCSDGKKDITKKEDDDDNTDESKSRWRIFYYPMKFLSLFTGTAKKQSDQQSPKTTGNGKQGSMLAENSIPLLLKQLLNNRYDTSYPHEEDSSLLTLKHNVETTKWINQGLKIQSANGLKSGLNPANQANQGIMGY</sequence>
<evidence type="ECO:0000313" key="3">
    <source>
        <dbReference type="Proteomes" id="UP001209854"/>
    </source>
</evidence>
<feature type="region of interest" description="Disordered" evidence="1">
    <location>
        <begin position="382"/>
        <end position="403"/>
    </location>
</feature>
<evidence type="ECO:0000256" key="1">
    <source>
        <dbReference type="SAM" id="MobiDB-lite"/>
    </source>
</evidence>
<keyword evidence="3" id="KW-1185">Reference proteome</keyword>
<organism evidence="2 3">
    <name type="scientific">Endozoicomonas gorgoniicola</name>
    <dbReference type="NCBI Taxonomy" id="1234144"/>
    <lineage>
        <taxon>Bacteria</taxon>
        <taxon>Pseudomonadati</taxon>
        <taxon>Pseudomonadota</taxon>
        <taxon>Gammaproteobacteria</taxon>
        <taxon>Oceanospirillales</taxon>
        <taxon>Endozoicomonadaceae</taxon>
        <taxon>Endozoicomonas</taxon>
    </lineage>
</organism>
<feature type="compositionally biased region" description="Basic and acidic residues" evidence="1">
    <location>
        <begin position="344"/>
        <end position="353"/>
    </location>
</feature>
<reference evidence="2 3" key="1">
    <citation type="submission" date="2022-10" db="EMBL/GenBank/DDBJ databases">
        <title>High-quality genome sequences of two octocoral-associated bacteria, Endozoicomonas euniceicola EF212 and Endozoicomonas gorgoniicola PS125.</title>
        <authorList>
            <person name="Chiou Y.-J."/>
            <person name="Chen Y.-H."/>
        </authorList>
    </citation>
    <scope>NUCLEOTIDE SEQUENCE [LARGE SCALE GENOMIC DNA]</scope>
    <source>
        <strain evidence="2 3">PS125</strain>
    </source>
</reference>
<accession>A0ABT3MRD2</accession>
<evidence type="ECO:0000313" key="2">
    <source>
        <dbReference type="EMBL" id="MCW7551930.1"/>
    </source>
</evidence>
<feature type="region of interest" description="Disordered" evidence="1">
    <location>
        <begin position="178"/>
        <end position="197"/>
    </location>
</feature>
<dbReference type="Proteomes" id="UP001209854">
    <property type="component" value="Unassembled WGS sequence"/>
</dbReference>
<gene>
    <name evidence="2" type="ORF">NX722_04605</name>
</gene>
<comment type="caution">
    <text evidence="2">The sequence shown here is derived from an EMBL/GenBank/DDBJ whole genome shotgun (WGS) entry which is preliminary data.</text>
</comment>
<feature type="compositionally biased region" description="Polar residues" evidence="1">
    <location>
        <begin position="382"/>
        <end position="397"/>
    </location>
</feature>
<name>A0ABT3MRD2_9GAMM</name>
<feature type="region of interest" description="Disordered" evidence="1">
    <location>
        <begin position="51"/>
        <end position="132"/>
    </location>
</feature>
<feature type="compositionally biased region" description="Low complexity" evidence="1">
    <location>
        <begin position="118"/>
        <end position="129"/>
    </location>
</feature>
<dbReference type="RefSeq" id="WP_262566923.1">
    <property type="nucleotide sequence ID" value="NZ_JAPFCC010000001.1"/>
</dbReference>
<feature type="region of interest" description="Disordered" evidence="1">
    <location>
        <begin position="341"/>
        <end position="361"/>
    </location>
</feature>